<evidence type="ECO:0000313" key="1">
    <source>
        <dbReference type="EMBL" id="MFD1674770.1"/>
    </source>
</evidence>
<dbReference type="SUPFAM" id="SSF109604">
    <property type="entry name" value="HD-domain/PDEase-like"/>
    <property type="match status" value="1"/>
</dbReference>
<dbReference type="EMBL" id="JBHUCX010000021">
    <property type="protein sequence ID" value="MFD1674770.1"/>
    <property type="molecule type" value="Genomic_DNA"/>
</dbReference>
<dbReference type="RefSeq" id="WP_377942708.1">
    <property type="nucleotide sequence ID" value="NZ_JBHUCX010000021.1"/>
</dbReference>
<dbReference type="Gene3D" id="1.10.3210.10">
    <property type="entry name" value="Hypothetical protein af1432"/>
    <property type="match status" value="1"/>
</dbReference>
<dbReference type="CDD" id="cd00077">
    <property type="entry name" value="HDc"/>
    <property type="match status" value="1"/>
</dbReference>
<keyword evidence="2" id="KW-1185">Reference proteome</keyword>
<dbReference type="Proteomes" id="UP001597079">
    <property type="component" value="Unassembled WGS sequence"/>
</dbReference>
<organism evidence="1 2">
    <name type="scientific">Alicyclobacillus fodiniaquatilis</name>
    <dbReference type="NCBI Taxonomy" id="1661150"/>
    <lineage>
        <taxon>Bacteria</taxon>
        <taxon>Bacillati</taxon>
        <taxon>Bacillota</taxon>
        <taxon>Bacilli</taxon>
        <taxon>Bacillales</taxon>
        <taxon>Alicyclobacillaceae</taxon>
        <taxon>Alicyclobacillus</taxon>
    </lineage>
</organism>
<name>A0ABW4JHY4_9BACL</name>
<dbReference type="Pfam" id="PF12917">
    <property type="entry name" value="YfbR-like"/>
    <property type="match status" value="1"/>
</dbReference>
<accession>A0ABW4JHY4</accession>
<sequence length="210" mass="24325">MGIHAFFKSLNELERIYRAPGKFKFEEHNISSHSFKVAQYAQFLGTVEEMHGADIDWRALYEKALNHDYAEVFIGDIKTPVKYASMELRKLLLDVEEEMTKKFIDKEIPDEFKDLYREKLKEGKDNTVEGKILQVADKMDQVYEAYQEIQRGNTEPGFVTMYKDALNVIQNVDLHCVAYFLNIILPDMLSERQASGIDLKAITNEVLSSK</sequence>
<proteinExistence type="predicted"/>
<reference evidence="2" key="1">
    <citation type="journal article" date="2019" name="Int. J. Syst. Evol. Microbiol.">
        <title>The Global Catalogue of Microorganisms (GCM) 10K type strain sequencing project: providing services to taxonomists for standard genome sequencing and annotation.</title>
        <authorList>
            <consortium name="The Broad Institute Genomics Platform"/>
            <consortium name="The Broad Institute Genome Sequencing Center for Infectious Disease"/>
            <person name="Wu L."/>
            <person name="Ma J."/>
        </authorList>
    </citation>
    <scope>NUCLEOTIDE SEQUENCE [LARGE SCALE GENOMIC DNA]</scope>
    <source>
        <strain evidence="2">CGMCC 1.12286</strain>
    </source>
</reference>
<protein>
    <submittedName>
        <fullName evidence="1">YfbR-like 5'-deoxynucleotidase</fullName>
    </submittedName>
</protein>
<evidence type="ECO:0000313" key="2">
    <source>
        <dbReference type="Proteomes" id="UP001597079"/>
    </source>
</evidence>
<comment type="caution">
    <text evidence="1">The sequence shown here is derived from an EMBL/GenBank/DDBJ whole genome shotgun (WGS) entry which is preliminary data.</text>
</comment>
<gene>
    <name evidence="1" type="ORF">ACFSB2_08670</name>
</gene>
<dbReference type="InterPro" id="IPR003607">
    <property type="entry name" value="HD/PDEase_dom"/>
</dbReference>